<reference evidence="2" key="1">
    <citation type="journal article" date="2014" name="Int. J. Syst. Evol. Microbiol.">
        <title>Complete genome sequence of Corynebacterium casei LMG S-19264T (=DSM 44701T), isolated from a smear-ripened cheese.</title>
        <authorList>
            <consortium name="US DOE Joint Genome Institute (JGI-PGF)"/>
            <person name="Walter F."/>
            <person name="Albersmeier A."/>
            <person name="Kalinowski J."/>
            <person name="Ruckert C."/>
        </authorList>
    </citation>
    <scope>NUCLEOTIDE SEQUENCE</scope>
    <source>
        <strain evidence="2">JCM 4125</strain>
    </source>
</reference>
<dbReference type="Gene3D" id="1.10.1200.10">
    <property type="entry name" value="ACP-like"/>
    <property type="match status" value="1"/>
</dbReference>
<name>A0A918LTU8_9ACTN</name>
<dbReference type="Proteomes" id="UP000646776">
    <property type="component" value="Unassembled WGS sequence"/>
</dbReference>
<gene>
    <name evidence="2" type="ORF">GCM10010226_30550</name>
</gene>
<feature type="domain" description="Carrier" evidence="1">
    <location>
        <begin position="1"/>
        <end position="76"/>
    </location>
</feature>
<accession>A0A918LTU8</accession>
<organism evidence="2 3">
    <name type="scientific">Streptomyces phaeofaciens</name>
    <dbReference type="NCBI Taxonomy" id="68254"/>
    <lineage>
        <taxon>Bacteria</taxon>
        <taxon>Bacillati</taxon>
        <taxon>Actinomycetota</taxon>
        <taxon>Actinomycetes</taxon>
        <taxon>Kitasatosporales</taxon>
        <taxon>Streptomycetaceae</taxon>
        <taxon>Streptomyces</taxon>
    </lineage>
</organism>
<evidence type="ECO:0000313" key="2">
    <source>
        <dbReference type="EMBL" id="GGT51278.1"/>
    </source>
</evidence>
<protein>
    <recommendedName>
        <fullName evidence="1">Carrier domain-containing protein</fullName>
    </recommendedName>
</protein>
<dbReference type="EMBL" id="BMSA01000007">
    <property type="protein sequence ID" value="GGT51278.1"/>
    <property type="molecule type" value="Genomic_DNA"/>
</dbReference>
<dbReference type="SUPFAM" id="SSF47336">
    <property type="entry name" value="ACP-like"/>
    <property type="match status" value="1"/>
</dbReference>
<keyword evidence="3" id="KW-1185">Reference proteome</keyword>
<dbReference type="PROSITE" id="PS50075">
    <property type="entry name" value="CARRIER"/>
    <property type="match status" value="1"/>
</dbReference>
<sequence>MTTTYEQLVDILTTLHDTPADRTRPEATLGELDVDSLTTVEIGIRIERDLGVTVGDDELQPDRTLGEIAALVDSRRSAAV</sequence>
<comment type="caution">
    <text evidence="2">The sequence shown here is derived from an EMBL/GenBank/DDBJ whole genome shotgun (WGS) entry which is preliminary data.</text>
</comment>
<dbReference type="InterPro" id="IPR009081">
    <property type="entry name" value="PP-bd_ACP"/>
</dbReference>
<dbReference type="Pfam" id="PF00550">
    <property type="entry name" value="PP-binding"/>
    <property type="match status" value="1"/>
</dbReference>
<evidence type="ECO:0000313" key="3">
    <source>
        <dbReference type="Proteomes" id="UP000646776"/>
    </source>
</evidence>
<proteinExistence type="predicted"/>
<reference evidence="2" key="2">
    <citation type="submission" date="2020-09" db="EMBL/GenBank/DDBJ databases">
        <authorList>
            <person name="Sun Q."/>
            <person name="Ohkuma M."/>
        </authorList>
    </citation>
    <scope>NUCLEOTIDE SEQUENCE</scope>
    <source>
        <strain evidence="2">JCM 4125</strain>
    </source>
</reference>
<dbReference type="AlphaFoldDB" id="A0A918LTU8"/>
<dbReference type="RefSeq" id="WP_189711792.1">
    <property type="nucleotide sequence ID" value="NZ_BMSA01000007.1"/>
</dbReference>
<dbReference type="InterPro" id="IPR036736">
    <property type="entry name" value="ACP-like_sf"/>
</dbReference>
<evidence type="ECO:0000259" key="1">
    <source>
        <dbReference type="PROSITE" id="PS50075"/>
    </source>
</evidence>